<reference evidence="11 12" key="1">
    <citation type="submission" date="2023-10" db="EMBL/GenBank/DDBJ databases">
        <title>Sorlinia euscelidii gen. nov., sp. nov., an acetic acid bacteria isolated from the gut of Euscelidius variegatus emitter.</title>
        <authorList>
            <person name="Michoud G."/>
            <person name="Marasco R."/>
            <person name="Seferji K."/>
            <person name="Gonella E."/>
            <person name="Garuglieri E."/>
            <person name="Alma A."/>
            <person name="Mapelli F."/>
            <person name="Borin S."/>
            <person name="Daffonchio D."/>
            <person name="Crotti E."/>
        </authorList>
    </citation>
    <scope>NUCLEOTIDE SEQUENCE [LARGE SCALE GENOMIC DNA]</scope>
    <source>
        <strain evidence="11 12">EV16P</strain>
    </source>
</reference>
<comment type="caution">
    <text evidence="11">The sequence shown here is derived from an EMBL/GenBank/DDBJ whole genome shotgun (WGS) entry which is preliminary data.</text>
</comment>
<evidence type="ECO:0000256" key="4">
    <source>
        <dbReference type="ARBA" id="ARBA00022490"/>
    </source>
</evidence>
<comment type="subcellular location">
    <subcellularLocation>
        <location evidence="1">Cytoplasm</location>
    </subcellularLocation>
</comment>
<evidence type="ECO:0000313" key="12">
    <source>
        <dbReference type="Proteomes" id="UP001312908"/>
    </source>
</evidence>
<dbReference type="RefSeq" id="WP_394819287.1">
    <property type="nucleotide sequence ID" value="NZ_JAWJZY010000002.1"/>
</dbReference>
<name>A0ABU7U0D5_9PROT</name>
<keyword evidence="4" id="KW-0963">Cytoplasm</keyword>
<dbReference type="InterPro" id="IPR027417">
    <property type="entry name" value="P-loop_NTPase"/>
</dbReference>
<evidence type="ECO:0000256" key="2">
    <source>
        <dbReference type="ARBA" id="ARBA00007599"/>
    </source>
</evidence>
<dbReference type="Proteomes" id="UP001312908">
    <property type="component" value="Unassembled WGS sequence"/>
</dbReference>
<dbReference type="PANTHER" id="PTHR33540:SF2">
    <property type="entry name" value="TRNA THREONYLCARBAMOYLADENOSINE BIOSYNTHESIS PROTEIN TSAE"/>
    <property type="match status" value="1"/>
</dbReference>
<proteinExistence type="inferred from homology"/>
<dbReference type="InterPro" id="IPR003442">
    <property type="entry name" value="T6A_TsaE"/>
</dbReference>
<protein>
    <recommendedName>
        <fullName evidence="3">tRNA threonylcarbamoyladenosine biosynthesis protein TsaE</fullName>
    </recommendedName>
    <alternativeName>
        <fullName evidence="10">t(6)A37 threonylcarbamoyladenosine biosynthesis protein TsaE</fullName>
    </alternativeName>
</protein>
<evidence type="ECO:0000256" key="1">
    <source>
        <dbReference type="ARBA" id="ARBA00004496"/>
    </source>
</evidence>
<dbReference type="Pfam" id="PF02367">
    <property type="entry name" value="TsaE"/>
    <property type="match status" value="1"/>
</dbReference>
<dbReference type="SUPFAM" id="SSF52540">
    <property type="entry name" value="P-loop containing nucleoside triphosphate hydrolases"/>
    <property type="match status" value="1"/>
</dbReference>
<keyword evidence="6" id="KW-0479">Metal-binding</keyword>
<comment type="similarity">
    <text evidence="2">Belongs to the TsaE family.</text>
</comment>
<evidence type="ECO:0000313" key="11">
    <source>
        <dbReference type="EMBL" id="MEE8658344.1"/>
    </source>
</evidence>
<keyword evidence="8" id="KW-0067">ATP-binding</keyword>
<dbReference type="PANTHER" id="PTHR33540">
    <property type="entry name" value="TRNA THREONYLCARBAMOYLADENOSINE BIOSYNTHESIS PROTEIN TSAE"/>
    <property type="match status" value="1"/>
</dbReference>
<evidence type="ECO:0000256" key="10">
    <source>
        <dbReference type="ARBA" id="ARBA00032441"/>
    </source>
</evidence>
<evidence type="ECO:0000256" key="8">
    <source>
        <dbReference type="ARBA" id="ARBA00022840"/>
    </source>
</evidence>
<evidence type="ECO:0000256" key="5">
    <source>
        <dbReference type="ARBA" id="ARBA00022694"/>
    </source>
</evidence>
<gene>
    <name evidence="11" type="primary">tsaE</name>
    <name evidence="11" type="ORF">DOFOFD_04900</name>
</gene>
<evidence type="ECO:0000256" key="9">
    <source>
        <dbReference type="ARBA" id="ARBA00022842"/>
    </source>
</evidence>
<organism evidence="11 12">
    <name type="scientific">Sorlinia euscelidii</name>
    <dbReference type="NCBI Taxonomy" id="3081148"/>
    <lineage>
        <taxon>Bacteria</taxon>
        <taxon>Pseudomonadati</taxon>
        <taxon>Pseudomonadota</taxon>
        <taxon>Alphaproteobacteria</taxon>
        <taxon>Acetobacterales</taxon>
        <taxon>Acetobacteraceae</taxon>
        <taxon>Sorlinia</taxon>
    </lineage>
</organism>
<dbReference type="NCBIfam" id="TIGR00150">
    <property type="entry name" value="T6A_YjeE"/>
    <property type="match status" value="1"/>
</dbReference>
<dbReference type="EMBL" id="JAWJZY010000002">
    <property type="protein sequence ID" value="MEE8658344.1"/>
    <property type="molecule type" value="Genomic_DNA"/>
</dbReference>
<evidence type="ECO:0000256" key="6">
    <source>
        <dbReference type="ARBA" id="ARBA00022723"/>
    </source>
</evidence>
<keyword evidence="12" id="KW-1185">Reference proteome</keyword>
<sequence>MTEQPLRYHVASLKETEALARKVAQVTMPGDVIALHGEMGVGKSVFARAFIRARAGDAKLDVPSPTFALVQLYSLPSGDIVHYDLWRLDAVDAMQELGLDADEGAIMLVEWPEKAGRYLPAHALHIHLSEPEKAHGVKDTAKTIENGPRDIIISGWHERLA</sequence>
<keyword evidence="9" id="KW-0460">Magnesium</keyword>
<keyword evidence="7" id="KW-0547">Nucleotide-binding</keyword>
<keyword evidence="5" id="KW-0819">tRNA processing</keyword>
<evidence type="ECO:0000256" key="7">
    <source>
        <dbReference type="ARBA" id="ARBA00022741"/>
    </source>
</evidence>
<evidence type="ECO:0000256" key="3">
    <source>
        <dbReference type="ARBA" id="ARBA00019010"/>
    </source>
</evidence>
<dbReference type="Gene3D" id="3.40.50.300">
    <property type="entry name" value="P-loop containing nucleotide triphosphate hydrolases"/>
    <property type="match status" value="1"/>
</dbReference>
<accession>A0ABU7U0D5</accession>